<evidence type="ECO:0000313" key="4">
    <source>
        <dbReference type="EMBL" id="KRR04113.1"/>
    </source>
</evidence>
<dbReference type="Gene3D" id="1.10.287.470">
    <property type="entry name" value="Helix hairpin bin"/>
    <property type="match status" value="1"/>
</dbReference>
<gene>
    <name evidence="4" type="ORF">CQ12_36600</name>
</gene>
<organism evidence="4 5">
    <name type="scientific">Bradyrhizobium jicamae</name>
    <dbReference type="NCBI Taxonomy" id="280332"/>
    <lineage>
        <taxon>Bacteria</taxon>
        <taxon>Pseudomonadati</taxon>
        <taxon>Pseudomonadota</taxon>
        <taxon>Alphaproteobacteria</taxon>
        <taxon>Hyphomicrobiales</taxon>
        <taxon>Nitrobacteraceae</taxon>
        <taxon>Bradyrhizobium</taxon>
    </lineage>
</organism>
<reference evidence="4 5" key="1">
    <citation type="submission" date="2014-03" db="EMBL/GenBank/DDBJ databases">
        <title>Bradyrhizobium valentinum sp. nov., isolated from effective nodules of Lupinus mariae-josephae, a lupine endemic of basic-lime soils in Eastern Spain.</title>
        <authorList>
            <person name="Duran D."/>
            <person name="Rey L."/>
            <person name="Navarro A."/>
            <person name="Busquets A."/>
            <person name="Imperial J."/>
            <person name="Ruiz-Argueso T."/>
        </authorList>
    </citation>
    <scope>NUCLEOTIDE SEQUENCE [LARGE SCALE GENOMIC DNA]</scope>
    <source>
        <strain evidence="4 5">PAC68</strain>
    </source>
</reference>
<dbReference type="Pfam" id="PF25917">
    <property type="entry name" value="BSH_RND"/>
    <property type="match status" value="1"/>
</dbReference>
<dbReference type="NCBIfam" id="TIGR01730">
    <property type="entry name" value="RND_mfp"/>
    <property type="match status" value="1"/>
</dbReference>
<sequence length="287" mass="31148">MISVSVLASLRRSVAILGVGWLIILPAAAQQQPASEILEYKGSVAAAREAEVAPRLDGLLSKINFKAGQLVNKGDLLFEFAPKSSELSLALAQASLKQAEAQLRLAEVNFRNKQILRTRNVGSEMQFLEAAAQRDIAAAKADEARANAQLAEIALQQMKLHAPISGIISRAHINEGAYITKEARDQSRLATIVQLDPIHVVGKAPAAMYFQRGGGELKSLEQTAEQREFGLILPTGEKYPHKGRVVAGAYEFNPATQTTEVTVEFPNPDYLLRPGLDVTLQSSIRTK</sequence>
<dbReference type="RefSeq" id="WP_057837441.1">
    <property type="nucleotide sequence ID" value="NZ_LLXZ01000136.1"/>
</dbReference>
<comment type="similarity">
    <text evidence="1">Belongs to the membrane fusion protein (MFP) (TC 8.A.1) family.</text>
</comment>
<dbReference type="Gene3D" id="2.40.50.100">
    <property type="match status" value="1"/>
</dbReference>
<dbReference type="SUPFAM" id="SSF111369">
    <property type="entry name" value="HlyD-like secretion proteins"/>
    <property type="match status" value="1"/>
</dbReference>
<keyword evidence="5" id="KW-1185">Reference proteome</keyword>
<dbReference type="InterPro" id="IPR058625">
    <property type="entry name" value="MdtA-like_BSH"/>
</dbReference>
<comment type="caution">
    <text evidence="4">The sequence shown here is derived from an EMBL/GenBank/DDBJ whole genome shotgun (WGS) entry which is preliminary data.</text>
</comment>
<proteinExistence type="inferred from homology"/>
<evidence type="ECO:0000256" key="1">
    <source>
        <dbReference type="ARBA" id="ARBA00009477"/>
    </source>
</evidence>
<dbReference type="PANTHER" id="PTHR30158">
    <property type="entry name" value="ACRA/E-RELATED COMPONENT OF DRUG EFFLUX TRANSPORTER"/>
    <property type="match status" value="1"/>
</dbReference>
<feature type="coiled-coil region" evidence="2">
    <location>
        <begin position="89"/>
        <end position="116"/>
    </location>
</feature>
<evidence type="ECO:0000259" key="3">
    <source>
        <dbReference type="Pfam" id="PF25917"/>
    </source>
</evidence>
<name>A0A0R3L861_9BRAD</name>
<dbReference type="EMBL" id="LLXZ01000136">
    <property type="protein sequence ID" value="KRR04113.1"/>
    <property type="molecule type" value="Genomic_DNA"/>
</dbReference>
<dbReference type="OrthoDB" id="9806939at2"/>
<dbReference type="GO" id="GO:0022857">
    <property type="term" value="F:transmembrane transporter activity"/>
    <property type="evidence" value="ECO:0007669"/>
    <property type="project" value="InterPro"/>
</dbReference>
<accession>A0A0R3L861</accession>
<dbReference type="STRING" id="280332.CQ12_36600"/>
<dbReference type="GO" id="GO:0005886">
    <property type="term" value="C:plasma membrane"/>
    <property type="evidence" value="ECO:0007669"/>
    <property type="project" value="TreeGrafter"/>
</dbReference>
<protein>
    <recommendedName>
        <fullName evidence="3">Multidrug resistance protein MdtA-like barrel-sandwich hybrid domain-containing protein</fullName>
    </recommendedName>
</protein>
<evidence type="ECO:0000256" key="2">
    <source>
        <dbReference type="SAM" id="Coils"/>
    </source>
</evidence>
<dbReference type="InterPro" id="IPR006143">
    <property type="entry name" value="RND_pump_MFP"/>
</dbReference>
<dbReference type="Gene3D" id="2.40.30.170">
    <property type="match status" value="1"/>
</dbReference>
<dbReference type="GO" id="GO:0046677">
    <property type="term" value="P:response to antibiotic"/>
    <property type="evidence" value="ECO:0007669"/>
    <property type="project" value="TreeGrafter"/>
</dbReference>
<dbReference type="Proteomes" id="UP000050863">
    <property type="component" value="Unassembled WGS sequence"/>
</dbReference>
<dbReference type="GO" id="GO:0030313">
    <property type="term" value="C:cell envelope"/>
    <property type="evidence" value="ECO:0007669"/>
    <property type="project" value="UniProtKB-SubCell"/>
</dbReference>
<keyword evidence="2" id="KW-0175">Coiled coil</keyword>
<feature type="domain" description="Multidrug resistance protein MdtA-like barrel-sandwich hybrid" evidence="3">
    <location>
        <begin position="48"/>
        <end position="183"/>
    </location>
</feature>
<dbReference type="AlphaFoldDB" id="A0A0R3L861"/>
<evidence type="ECO:0000313" key="5">
    <source>
        <dbReference type="Proteomes" id="UP000050863"/>
    </source>
</evidence>